<protein>
    <submittedName>
        <fullName evidence="3">Uncharacterized protein</fullName>
    </submittedName>
</protein>
<reference evidence="3" key="1">
    <citation type="submission" date="2022-03" db="EMBL/GenBank/DDBJ databases">
        <authorList>
            <person name="Alioto T."/>
            <person name="Alioto T."/>
            <person name="Gomez Garrido J."/>
        </authorList>
    </citation>
    <scope>NUCLEOTIDE SEQUENCE</scope>
</reference>
<keyword evidence="1" id="KW-0175">Coiled coil</keyword>
<keyword evidence="4" id="KW-1185">Reference proteome</keyword>
<proteinExistence type="predicted"/>
<name>A0AAD1W031_PELCU</name>
<evidence type="ECO:0000256" key="2">
    <source>
        <dbReference type="SAM" id="MobiDB-lite"/>
    </source>
</evidence>
<evidence type="ECO:0000256" key="1">
    <source>
        <dbReference type="SAM" id="Coils"/>
    </source>
</evidence>
<organism evidence="3 4">
    <name type="scientific">Pelobates cultripes</name>
    <name type="common">Western spadefoot toad</name>
    <dbReference type="NCBI Taxonomy" id="61616"/>
    <lineage>
        <taxon>Eukaryota</taxon>
        <taxon>Metazoa</taxon>
        <taxon>Chordata</taxon>
        <taxon>Craniata</taxon>
        <taxon>Vertebrata</taxon>
        <taxon>Euteleostomi</taxon>
        <taxon>Amphibia</taxon>
        <taxon>Batrachia</taxon>
        <taxon>Anura</taxon>
        <taxon>Pelobatoidea</taxon>
        <taxon>Pelobatidae</taxon>
        <taxon>Pelobates</taxon>
    </lineage>
</organism>
<evidence type="ECO:0000313" key="4">
    <source>
        <dbReference type="Proteomes" id="UP001295444"/>
    </source>
</evidence>
<accession>A0AAD1W031</accession>
<feature type="region of interest" description="Disordered" evidence="2">
    <location>
        <begin position="81"/>
        <end position="112"/>
    </location>
</feature>
<dbReference type="AlphaFoldDB" id="A0AAD1W031"/>
<evidence type="ECO:0000313" key="3">
    <source>
        <dbReference type="EMBL" id="CAH2283044.1"/>
    </source>
</evidence>
<gene>
    <name evidence="3" type="ORF">PECUL_23A026087</name>
</gene>
<sequence length="275" mass="31078">MSIEHETRCKVPWAYRVGLSQQPCITSWDGDYWDTDQQAANIPWGIPEPSMGRKSQKLAPAAAASNHDIGQMLTLMPHMREPSPPRQETTTDPVVEKVPGNGAYATPETEPPVTKRDIHDLLAHFQDMFFAELNLVKAEMQAIMERLRVSEEDSADIKQNMTTQGESIKQLQTSHSQIAARMDALEDKSRQNNIKIRGVEDTVPAEEQPHLIRQRTAAILPTKHAKQFTYDGLYCITTPSQMPNTQPRDIILCCRSFADKQQLLQALRGKTPFQF</sequence>
<feature type="coiled-coil region" evidence="1">
    <location>
        <begin position="133"/>
        <end position="188"/>
    </location>
</feature>
<dbReference type="Proteomes" id="UP001295444">
    <property type="component" value="Chromosome 04"/>
</dbReference>
<dbReference type="Gene3D" id="3.30.70.1820">
    <property type="entry name" value="L1 transposable element, RRM domain"/>
    <property type="match status" value="1"/>
</dbReference>
<dbReference type="EMBL" id="OW240915">
    <property type="protein sequence ID" value="CAH2283044.1"/>
    <property type="molecule type" value="Genomic_DNA"/>
</dbReference>